<accession>A0ABU5C8A3</accession>
<keyword evidence="1" id="KW-1133">Transmembrane helix</keyword>
<dbReference type="RefSeq" id="WP_390357767.1">
    <property type="nucleotide sequence ID" value="NZ_JBHUIZ010000016.1"/>
</dbReference>
<feature type="transmembrane region" description="Helical" evidence="1">
    <location>
        <begin position="36"/>
        <end position="60"/>
    </location>
</feature>
<dbReference type="EMBL" id="JAWDIP010000003">
    <property type="protein sequence ID" value="MDY0395570.1"/>
    <property type="molecule type" value="Genomic_DNA"/>
</dbReference>
<protein>
    <submittedName>
        <fullName evidence="2">Uncharacterized protein</fullName>
    </submittedName>
</protein>
<proteinExistence type="predicted"/>
<keyword evidence="1" id="KW-0812">Transmembrane</keyword>
<dbReference type="Proteomes" id="UP001281447">
    <property type="component" value="Unassembled WGS sequence"/>
</dbReference>
<gene>
    <name evidence="2" type="ORF">RWE15_15490</name>
</gene>
<comment type="caution">
    <text evidence="2">The sequence shown here is derived from an EMBL/GenBank/DDBJ whole genome shotgun (WGS) entry which is preliminary data.</text>
</comment>
<feature type="transmembrane region" description="Helical" evidence="1">
    <location>
        <begin position="102"/>
        <end position="122"/>
    </location>
</feature>
<name>A0ABU5C8A3_9BACI</name>
<sequence length="159" mass="18285">MNEKLTGKSKRLEAILWSIAFPGFGQFLNKKYIKGIVFIALEFMINVKGHLNQVIIYGFHGQTHQSMTEANYLWLMFYPCVYFFAIWDAYRDAGGGEKPFAYLPFVSGAYWMTLGVVFSTTFSFGDVFIGPVWLAIIFVPIGLFFGILTRWIILRFSEN</sequence>
<keyword evidence="3" id="KW-1185">Reference proteome</keyword>
<reference evidence="2 3" key="1">
    <citation type="submission" date="2023-10" db="EMBL/GenBank/DDBJ databases">
        <title>Virgibacillus halophilus 5B73C genome.</title>
        <authorList>
            <person name="Miliotis G."/>
            <person name="Sengupta P."/>
            <person name="Hameed A."/>
            <person name="Chuvochina M."/>
            <person name="Mcdonagh F."/>
            <person name="Simpson A.C."/>
            <person name="Singh N.K."/>
            <person name="Rekha P.D."/>
            <person name="Raman K."/>
            <person name="Hugenholtz P."/>
            <person name="Venkateswaran K."/>
        </authorList>
    </citation>
    <scope>NUCLEOTIDE SEQUENCE [LARGE SCALE GENOMIC DNA]</scope>
    <source>
        <strain evidence="2 3">5B73C</strain>
    </source>
</reference>
<feature type="transmembrane region" description="Helical" evidence="1">
    <location>
        <begin position="72"/>
        <end position="90"/>
    </location>
</feature>
<evidence type="ECO:0000313" key="3">
    <source>
        <dbReference type="Proteomes" id="UP001281447"/>
    </source>
</evidence>
<keyword evidence="1" id="KW-0472">Membrane</keyword>
<organism evidence="2 3">
    <name type="scientific">Tigheibacillus halophilus</name>
    <dbReference type="NCBI Taxonomy" id="361280"/>
    <lineage>
        <taxon>Bacteria</taxon>
        <taxon>Bacillati</taxon>
        <taxon>Bacillota</taxon>
        <taxon>Bacilli</taxon>
        <taxon>Bacillales</taxon>
        <taxon>Bacillaceae</taxon>
        <taxon>Tigheibacillus</taxon>
    </lineage>
</organism>
<evidence type="ECO:0000256" key="1">
    <source>
        <dbReference type="SAM" id="Phobius"/>
    </source>
</evidence>
<evidence type="ECO:0000313" key="2">
    <source>
        <dbReference type="EMBL" id="MDY0395570.1"/>
    </source>
</evidence>
<feature type="transmembrane region" description="Helical" evidence="1">
    <location>
        <begin position="128"/>
        <end position="153"/>
    </location>
</feature>